<name>A0A1Z4LWY9_9CYAN</name>
<feature type="compositionally biased region" description="Polar residues" evidence="1">
    <location>
        <begin position="759"/>
        <end position="769"/>
    </location>
</feature>
<feature type="compositionally biased region" description="Polar residues" evidence="1">
    <location>
        <begin position="241"/>
        <end position="252"/>
    </location>
</feature>
<accession>A0A1Z4LWY9</accession>
<evidence type="ECO:0000256" key="1">
    <source>
        <dbReference type="SAM" id="MobiDB-lite"/>
    </source>
</evidence>
<protein>
    <submittedName>
        <fullName evidence="2">Uncharacterized protein</fullName>
    </submittedName>
</protein>
<dbReference type="Proteomes" id="UP000218418">
    <property type="component" value="Chromosome"/>
</dbReference>
<organism evidence="2 3">
    <name type="scientific">Calothrix parasitica NIES-267</name>
    <dbReference type="NCBI Taxonomy" id="1973488"/>
    <lineage>
        <taxon>Bacteria</taxon>
        <taxon>Bacillati</taxon>
        <taxon>Cyanobacteriota</taxon>
        <taxon>Cyanophyceae</taxon>
        <taxon>Nostocales</taxon>
        <taxon>Calotrichaceae</taxon>
        <taxon>Calothrix</taxon>
    </lineage>
</organism>
<feature type="compositionally biased region" description="Basic and acidic residues" evidence="1">
    <location>
        <begin position="216"/>
        <end position="233"/>
    </location>
</feature>
<gene>
    <name evidence="2" type="ORF">NIES267_52110</name>
</gene>
<keyword evidence="3" id="KW-1185">Reference proteome</keyword>
<feature type="compositionally biased region" description="Low complexity" evidence="1">
    <location>
        <begin position="270"/>
        <end position="284"/>
    </location>
</feature>
<sequence>MEQWQFLIQKEGERAWHPLEKPSIQINEGRYRVVARSNRTNTDVEVRVTHSSPLETPPIRRIQKRIRRINSEGLTVIIPFTYLKSGVWELQCSGDLMSDLLGASWQYTINLTVTPSEVEGKIVLPKKPKHDSDKQKKSVRKNIQKNQAKSKITNIQSSHNSSPVRSRDLKTNDAGLISSISIEGAANKSRGITGKSSSTSPSASKKAALNKAVAENGKEKLRESLEAASEKRKNVSKKPAQKSTQQFTQNKTLSKKPAQKLRDSVKGLPQKAASSSVQKKQSVKNTAKLNQENSQTPAKKSLNENLNEKAVQKPSEKPKAVNKLLEASKSLEPNQKEILEKSPQKADLAIIEQNNDPVRVKGDTAEQILQNLIELALPSSEVLLPDDNIDDTLATPPPLPLQLILSKVNYVASWGETITVEGEVLLKQTTDQRINQISQAELQIELRSPQNSQLLQSFRLPNPNKSIPFAIASLINIPEECSSKLILGEVKLYGILGNSRTIELLAAQSFTITAEIKELLAITVANPKGELEKFAYSEDKLSAQNLEQVSENSVSLDLELFNLVKTSRPEQSLAGVKSTKKSLPLRAEPRKLRRGRMHSPKLPNVPGYQEKIDEYINNGYIETAYISDATGTSFPFLRKLEAIPEPLREIDEEVIEYETPASAYKTVIDNKNNFETVETVETSIEADKTSQAELIVDRLHKDNNLSFEEPITPRNSELIAGENLNTSPLIRQWMQSRGYSLPEPIDVEYEDYDIQVSNQDYQQQASPSPNHEKTENSQTLHQEKAQIEVKPSSPYLSISTSSEWQVSQIAAPSNQIAQEFVVDDTDIFADNILETETSKSDAVDDKAEKSSTLALTINTQKIEELPIPQLYVPQGELISGKSLNVRVRLPLGNSHLAVKLWLEDCQTRILLDGPHLLTNLTPNKNQELEVITKLNIPFGCLEIRLEAVAINRSTQQESHKLTIQRTVIPPDLPNVQLDAILGM</sequence>
<evidence type="ECO:0000313" key="3">
    <source>
        <dbReference type="Proteomes" id="UP000218418"/>
    </source>
</evidence>
<feature type="compositionally biased region" description="Basic and acidic residues" evidence="1">
    <location>
        <begin position="306"/>
        <end position="319"/>
    </location>
</feature>
<dbReference type="EMBL" id="AP018227">
    <property type="protein sequence ID" value="BAY85710.1"/>
    <property type="molecule type" value="Genomic_DNA"/>
</dbReference>
<dbReference type="AlphaFoldDB" id="A0A1Z4LWY9"/>
<evidence type="ECO:0000313" key="2">
    <source>
        <dbReference type="EMBL" id="BAY85710.1"/>
    </source>
</evidence>
<feature type="compositionally biased region" description="Low complexity" evidence="1">
    <location>
        <begin position="195"/>
        <end position="207"/>
    </location>
</feature>
<feature type="region of interest" description="Disordered" evidence="1">
    <location>
        <begin position="122"/>
        <end position="170"/>
    </location>
</feature>
<feature type="compositionally biased region" description="Basic and acidic residues" evidence="1">
    <location>
        <begin position="770"/>
        <end position="787"/>
    </location>
</feature>
<feature type="compositionally biased region" description="Polar residues" evidence="1">
    <location>
        <begin position="144"/>
        <end position="164"/>
    </location>
</feature>
<proteinExistence type="predicted"/>
<feature type="region of interest" description="Disordered" evidence="1">
    <location>
        <begin position="759"/>
        <end position="788"/>
    </location>
</feature>
<dbReference type="OrthoDB" id="452859at2"/>
<feature type="compositionally biased region" description="Polar residues" evidence="1">
    <location>
        <begin position="285"/>
        <end position="298"/>
    </location>
</feature>
<reference evidence="2 3" key="1">
    <citation type="submission" date="2017-06" db="EMBL/GenBank/DDBJ databases">
        <title>Genome sequencing of cyanobaciteial culture collection at National Institute for Environmental Studies (NIES).</title>
        <authorList>
            <person name="Hirose Y."/>
            <person name="Shimura Y."/>
            <person name="Fujisawa T."/>
            <person name="Nakamura Y."/>
            <person name="Kawachi M."/>
        </authorList>
    </citation>
    <scope>NUCLEOTIDE SEQUENCE [LARGE SCALE GENOMIC DNA]</scope>
    <source>
        <strain evidence="2 3">NIES-267</strain>
    </source>
</reference>
<feature type="region of interest" description="Disordered" evidence="1">
    <location>
        <begin position="188"/>
        <end position="320"/>
    </location>
</feature>